<proteinExistence type="predicted"/>
<evidence type="ECO:0000313" key="3">
    <source>
        <dbReference type="EMBL" id="KAH0963729.1"/>
    </source>
</evidence>
<keyword evidence="2" id="KW-1133">Transmembrane helix</keyword>
<feature type="transmembrane region" description="Helical" evidence="2">
    <location>
        <begin position="206"/>
        <end position="228"/>
    </location>
</feature>
<dbReference type="EMBL" id="JAIZPD010000005">
    <property type="protein sequence ID" value="KAH0963729.1"/>
    <property type="molecule type" value="Genomic_DNA"/>
</dbReference>
<dbReference type="AlphaFoldDB" id="A0A9P8MYT7"/>
<feature type="compositionally biased region" description="Low complexity" evidence="1">
    <location>
        <begin position="38"/>
        <end position="58"/>
    </location>
</feature>
<sequence length="820" mass="86947">MARTAPGTLGDYAAVASQDMTENTEASSTGIGAGGRAPGTSSDPPAPPSADGTTIMEAGGAGTETGDGELQNQQPAPHAGGRAPGASSDSLAPSPPDGTTDTEAGGAVTEAGGAGTEASGAGTETGDDEPRHRQPGTEARSLRRRLGIDGILTLIPGSVVLLLVVLAEAALWQEAAWARQGGEPRRPWINIFTRNWTTTSITISTAIVRTIVALQAGLVAALLAAIILESIGAPLRDGPFYSIVRALTVSPLTLLLRSSSWPKGILAFSVYALLVTEVLVTLACQFLSTLLVSDLANAPVVGLSVPLTDTIFLDQSPTFNMVQLWQAPPTSSWTFAEVSGSHLQKGNFDNTGNTYRALLPLNEGRRKRLRRFHGPAPILDSQVACFRPQMRNITMRRPGPLLTGFVGISSGQIGNQMLMEPTSMNINCEIPDGNLYAAGTSLCYPNSGMRPSHMPSLKPGQDISTIPVNIPLDPFYLVNPSRQASEMFVMVNIGSIPAMDGLVPNSTADSHWPDNVWHDDGPWAVASSNLSNDAVRVTACIASLGYKTLTVDINSSVDAREPRVTWDSLAAKYDTGASRIQLGASSKMESFQERGVLSLAPVSQWEHEDKTTQNNDSDYFRRAIEVSFPARLGNLPQQADSGVLLSKITPGAHEVEGTDQAHPAHVDLFHDVLGDTGSPALALQALLTRLCQMAYYERLDRTNTTAPASVSFSSSVLIPVRWTGFSAATALVAAHFVLVVAVTVLFLRLARDSLIGNSWQAVSQAVSEDTRPLLEQAGAMTDKDIEAWAKRRSLGIARPAGLAYRRNGRRALGLLDGKAG</sequence>
<evidence type="ECO:0000313" key="4">
    <source>
        <dbReference type="Proteomes" id="UP000824596"/>
    </source>
</evidence>
<evidence type="ECO:0000256" key="1">
    <source>
        <dbReference type="SAM" id="MobiDB-lite"/>
    </source>
</evidence>
<keyword evidence="2" id="KW-0812">Transmembrane</keyword>
<dbReference type="Proteomes" id="UP000824596">
    <property type="component" value="Unassembled WGS sequence"/>
</dbReference>
<feature type="region of interest" description="Disordered" evidence="1">
    <location>
        <begin position="1"/>
        <end position="141"/>
    </location>
</feature>
<protein>
    <submittedName>
        <fullName evidence="3">Uncharacterized protein</fullName>
    </submittedName>
</protein>
<dbReference type="RefSeq" id="XP_044721242.1">
    <property type="nucleotide sequence ID" value="XM_044864710.1"/>
</dbReference>
<feature type="transmembrane region" description="Helical" evidence="2">
    <location>
        <begin position="722"/>
        <end position="747"/>
    </location>
</feature>
<accession>A0A9P8MYT7</accession>
<keyword evidence="2" id="KW-0472">Membrane</keyword>
<dbReference type="OrthoDB" id="5428040at2759"/>
<feature type="compositionally biased region" description="Polar residues" evidence="1">
    <location>
        <begin position="18"/>
        <end position="30"/>
    </location>
</feature>
<reference evidence="3" key="1">
    <citation type="submission" date="2021-09" db="EMBL/GenBank/DDBJ databases">
        <title>A high-quality genome of the endoparasitic fungus Hirsutella rhossiliensis with a comparison of Hirsutella genomes reveals transposable elements contributing to genome size variation.</title>
        <authorList>
            <person name="Lin R."/>
            <person name="Jiao Y."/>
            <person name="Sun X."/>
            <person name="Ling J."/>
            <person name="Xie B."/>
            <person name="Cheng X."/>
        </authorList>
    </citation>
    <scope>NUCLEOTIDE SEQUENCE</scope>
    <source>
        <strain evidence="3">HR02</strain>
    </source>
</reference>
<dbReference type="GeneID" id="68355368"/>
<gene>
    <name evidence="3" type="ORF">HRG_06239</name>
</gene>
<name>A0A9P8MYT7_9HYPO</name>
<feature type="transmembrane region" description="Helical" evidence="2">
    <location>
        <begin position="150"/>
        <end position="172"/>
    </location>
</feature>
<feature type="compositionally biased region" description="Low complexity" evidence="1">
    <location>
        <begin position="75"/>
        <end position="124"/>
    </location>
</feature>
<keyword evidence="4" id="KW-1185">Reference proteome</keyword>
<evidence type="ECO:0000256" key="2">
    <source>
        <dbReference type="SAM" id="Phobius"/>
    </source>
</evidence>
<comment type="caution">
    <text evidence="3">The sequence shown here is derived from an EMBL/GenBank/DDBJ whole genome shotgun (WGS) entry which is preliminary data.</text>
</comment>
<organism evidence="3 4">
    <name type="scientific">Hirsutella rhossiliensis</name>
    <dbReference type="NCBI Taxonomy" id="111463"/>
    <lineage>
        <taxon>Eukaryota</taxon>
        <taxon>Fungi</taxon>
        <taxon>Dikarya</taxon>
        <taxon>Ascomycota</taxon>
        <taxon>Pezizomycotina</taxon>
        <taxon>Sordariomycetes</taxon>
        <taxon>Hypocreomycetidae</taxon>
        <taxon>Hypocreales</taxon>
        <taxon>Ophiocordycipitaceae</taxon>
        <taxon>Hirsutella</taxon>
    </lineage>
</organism>